<feature type="domain" description="ABC transmembrane type-1" evidence="7">
    <location>
        <begin position="1"/>
        <end position="260"/>
    </location>
</feature>
<dbReference type="SUPFAM" id="SSF52540">
    <property type="entry name" value="P-loop containing nucleoside triphosphate hydrolases"/>
    <property type="match status" value="1"/>
</dbReference>
<dbReference type="PANTHER" id="PTHR11384">
    <property type="entry name" value="ATP-BINDING CASSETTE, SUB-FAMILY D MEMBER"/>
    <property type="match status" value="1"/>
</dbReference>
<accession>A0A839UCC7</accession>
<feature type="transmembrane region" description="Helical" evidence="6">
    <location>
        <begin position="16"/>
        <end position="35"/>
    </location>
</feature>
<dbReference type="InterPro" id="IPR050835">
    <property type="entry name" value="ABC_transporter_sub-D"/>
</dbReference>
<dbReference type="PANTHER" id="PTHR11384:SF59">
    <property type="entry name" value="LYSOSOMAL COBALAMIN TRANSPORTER ABCD4"/>
    <property type="match status" value="1"/>
</dbReference>
<dbReference type="AlphaFoldDB" id="A0A839UCC7"/>
<dbReference type="InterPro" id="IPR003439">
    <property type="entry name" value="ABC_transporter-like_ATP-bd"/>
</dbReference>
<reference evidence="8 9" key="1">
    <citation type="submission" date="2020-08" db="EMBL/GenBank/DDBJ databases">
        <title>Genomic Encyclopedia of Type Strains, Phase III (KMG-III): the genomes of soil and plant-associated and newly described type strains.</title>
        <authorList>
            <person name="Whitman W."/>
        </authorList>
    </citation>
    <scope>NUCLEOTIDE SEQUENCE [LARGE SCALE GENOMIC DNA]</scope>
    <source>
        <strain evidence="8 9">CECT 7015</strain>
    </source>
</reference>
<organism evidence="8 9">
    <name type="scientific">Phyllobacterium trifolii</name>
    <dbReference type="NCBI Taxonomy" id="300193"/>
    <lineage>
        <taxon>Bacteria</taxon>
        <taxon>Pseudomonadati</taxon>
        <taxon>Pseudomonadota</taxon>
        <taxon>Alphaproteobacteria</taxon>
        <taxon>Hyphomicrobiales</taxon>
        <taxon>Phyllobacteriaceae</taxon>
        <taxon>Phyllobacterium</taxon>
    </lineage>
</organism>
<feature type="transmembrane region" description="Helical" evidence="6">
    <location>
        <begin position="201"/>
        <end position="225"/>
    </location>
</feature>
<keyword evidence="3 6" id="KW-0812">Transmembrane</keyword>
<dbReference type="SUPFAM" id="SSF90123">
    <property type="entry name" value="ABC transporter transmembrane region"/>
    <property type="match status" value="1"/>
</dbReference>
<keyword evidence="2" id="KW-0813">Transport</keyword>
<evidence type="ECO:0000313" key="8">
    <source>
        <dbReference type="EMBL" id="MBB3148686.1"/>
    </source>
</evidence>
<dbReference type="InterPro" id="IPR036640">
    <property type="entry name" value="ABC1_TM_sf"/>
</dbReference>
<sequence>MTAIADRKSAEFIQQAIFYIGVFAASTVVAVFARFTEERLALLWREFLTRRAVKLYLADATYFHLGYSGTLTHPDQRIADDVRAFTITTLSFILMVFNSALTILAFSGVLWSISPLLFVVAMFYAACGSYVTIALGRPLIKLNYDQLDKEAGFRSGLIHVRERAEAVMVARCEEQQNARLLQRLDEAIANFRQVTAINRNVGFFTTGYNWLIQIIPALIVAPAFIRGDAEFGVITQSAAAFALLVGAFSLIVTQFQSISTFAAVVSRLSSLLQAIEQSHAPGSPLAIQVDEDENCLGLEHLFLLSSTDGKPLIRDLSVSIGLGTRVLITGPNQAGSVALFKAMAGIPTTGSGRIIRPGAGGILFLPQQPYLMPGTLRQTLVPPDKSADISDDRILHLLHEFNLDVGQTGGLDKESDWDAVLSLREQQLLALIGIILARPRFVFLDRLDTTLGADEFRKILHTLSEHSITYLNSGAARGPEGLYDAILTCSQNGEWTWTTNPPEHEPIL</sequence>
<dbReference type="Pfam" id="PF00005">
    <property type="entry name" value="ABC_tran"/>
    <property type="match status" value="1"/>
</dbReference>
<evidence type="ECO:0000256" key="3">
    <source>
        <dbReference type="ARBA" id="ARBA00022692"/>
    </source>
</evidence>
<evidence type="ECO:0000256" key="5">
    <source>
        <dbReference type="ARBA" id="ARBA00023136"/>
    </source>
</evidence>
<gene>
    <name evidence="8" type="ORF">FHS21_005134</name>
</gene>
<dbReference type="Pfam" id="PF06472">
    <property type="entry name" value="ABC_membrane_2"/>
    <property type="match status" value="1"/>
</dbReference>
<keyword evidence="9" id="KW-1185">Reference proteome</keyword>
<comment type="subcellular location">
    <subcellularLocation>
        <location evidence="1">Cell membrane</location>
        <topology evidence="1">Multi-pass membrane protein</topology>
    </subcellularLocation>
</comment>
<keyword evidence="8" id="KW-0547">Nucleotide-binding</keyword>
<feature type="transmembrane region" description="Helical" evidence="6">
    <location>
        <begin position="231"/>
        <end position="252"/>
    </location>
</feature>
<dbReference type="EMBL" id="JACHXN010000022">
    <property type="protein sequence ID" value="MBB3148686.1"/>
    <property type="molecule type" value="Genomic_DNA"/>
</dbReference>
<comment type="caution">
    <text evidence="8">The sequence shown here is derived from an EMBL/GenBank/DDBJ whole genome shotgun (WGS) entry which is preliminary data.</text>
</comment>
<dbReference type="InterPro" id="IPR011527">
    <property type="entry name" value="ABC1_TM_dom"/>
</dbReference>
<name>A0A839UCC7_9HYPH</name>
<evidence type="ECO:0000313" key="9">
    <source>
        <dbReference type="Proteomes" id="UP000554520"/>
    </source>
</evidence>
<evidence type="ECO:0000256" key="6">
    <source>
        <dbReference type="SAM" id="Phobius"/>
    </source>
</evidence>
<dbReference type="Gene3D" id="1.20.1560.10">
    <property type="entry name" value="ABC transporter type 1, transmembrane domain"/>
    <property type="match status" value="1"/>
</dbReference>
<dbReference type="Proteomes" id="UP000554520">
    <property type="component" value="Unassembled WGS sequence"/>
</dbReference>
<keyword evidence="5 6" id="KW-0472">Membrane</keyword>
<dbReference type="GO" id="GO:0140359">
    <property type="term" value="F:ABC-type transporter activity"/>
    <property type="evidence" value="ECO:0007669"/>
    <property type="project" value="InterPro"/>
</dbReference>
<dbReference type="Gene3D" id="3.40.50.300">
    <property type="entry name" value="P-loop containing nucleotide triphosphate hydrolases"/>
    <property type="match status" value="1"/>
</dbReference>
<proteinExistence type="predicted"/>
<keyword evidence="8" id="KW-0067">ATP-binding</keyword>
<evidence type="ECO:0000256" key="2">
    <source>
        <dbReference type="ARBA" id="ARBA00022448"/>
    </source>
</evidence>
<dbReference type="GO" id="GO:0005886">
    <property type="term" value="C:plasma membrane"/>
    <property type="evidence" value="ECO:0007669"/>
    <property type="project" value="UniProtKB-SubCell"/>
</dbReference>
<keyword evidence="4 6" id="KW-1133">Transmembrane helix</keyword>
<dbReference type="GO" id="GO:0005524">
    <property type="term" value="F:ATP binding"/>
    <property type="evidence" value="ECO:0007669"/>
    <property type="project" value="UniProtKB-KW"/>
</dbReference>
<protein>
    <submittedName>
        <fullName evidence="8">Putative ATP-binding cassette transporter</fullName>
    </submittedName>
</protein>
<evidence type="ECO:0000259" key="7">
    <source>
        <dbReference type="PROSITE" id="PS50929"/>
    </source>
</evidence>
<feature type="transmembrane region" description="Helical" evidence="6">
    <location>
        <begin position="84"/>
        <end position="110"/>
    </location>
</feature>
<evidence type="ECO:0000256" key="4">
    <source>
        <dbReference type="ARBA" id="ARBA00022989"/>
    </source>
</evidence>
<dbReference type="PROSITE" id="PS50929">
    <property type="entry name" value="ABC_TM1F"/>
    <property type="match status" value="1"/>
</dbReference>
<dbReference type="GO" id="GO:0016887">
    <property type="term" value="F:ATP hydrolysis activity"/>
    <property type="evidence" value="ECO:0007669"/>
    <property type="project" value="InterPro"/>
</dbReference>
<dbReference type="InterPro" id="IPR027417">
    <property type="entry name" value="P-loop_NTPase"/>
</dbReference>
<feature type="transmembrane region" description="Helical" evidence="6">
    <location>
        <begin position="116"/>
        <end position="136"/>
    </location>
</feature>
<evidence type="ECO:0000256" key="1">
    <source>
        <dbReference type="ARBA" id="ARBA00004651"/>
    </source>
</evidence>